<dbReference type="Proteomes" id="UP000249577">
    <property type="component" value="Unassembled WGS sequence"/>
</dbReference>
<name>A0A2W5KPY0_ANCNO</name>
<protein>
    <submittedName>
        <fullName evidence="1">Uncharacterized protein</fullName>
    </submittedName>
</protein>
<comment type="caution">
    <text evidence="1">The sequence shown here is derived from an EMBL/GenBank/DDBJ whole genome shotgun (WGS) entry which is preliminary data.</text>
</comment>
<dbReference type="EMBL" id="QFPN01000001">
    <property type="protein sequence ID" value="PZQ19152.1"/>
    <property type="molecule type" value="Genomic_DNA"/>
</dbReference>
<evidence type="ECO:0000313" key="1">
    <source>
        <dbReference type="EMBL" id="PZQ19152.1"/>
    </source>
</evidence>
<evidence type="ECO:0000313" key="2">
    <source>
        <dbReference type="Proteomes" id="UP000249577"/>
    </source>
</evidence>
<organism evidence="1 2">
    <name type="scientific">Ancylobacter novellus</name>
    <name type="common">Thiobacillus novellus</name>
    <dbReference type="NCBI Taxonomy" id="921"/>
    <lineage>
        <taxon>Bacteria</taxon>
        <taxon>Pseudomonadati</taxon>
        <taxon>Pseudomonadota</taxon>
        <taxon>Alphaproteobacteria</taxon>
        <taxon>Hyphomicrobiales</taxon>
        <taxon>Xanthobacteraceae</taxon>
        <taxon>Ancylobacter</taxon>
    </lineage>
</organism>
<dbReference type="AlphaFoldDB" id="A0A2W5KPY0"/>
<proteinExistence type="predicted"/>
<accession>A0A2W5KPY0</accession>
<dbReference type="SUPFAM" id="SSF63829">
    <property type="entry name" value="Calcium-dependent phosphotriesterase"/>
    <property type="match status" value="1"/>
</dbReference>
<dbReference type="NCBIfam" id="TIGR03803">
    <property type="entry name" value="Gloeo_Verruco"/>
    <property type="match status" value="2"/>
</dbReference>
<dbReference type="InterPro" id="IPR022519">
    <property type="entry name" value="Gloeo/Verruco_rpt"/>
</dbReference>
<gene>
    <name evidence="1" type="ORF">DI565_01860</name>
</gene>
<reference evidence="1 2" key="1">
    <citation type="submission" date="2017-08" db="EMBL/GenBank/DDBJ databases">
        <title>Infants hospitalized years apart are colonized by the same room-sourced microbial strains.</title>
        <authorList>
            <person name="Brooks B."/>
            <person name="Olm M.R."/>
            <person name="Firek B.A."/>
            <person name="Baker R."/>
            <person name="Thomas B.C."/>
            <person name="Morowitz M.J."/>
            <person name="Banfield J.F."/>
        </authorList>
    </citation>
    <scope>NUCLEOTIDE SEQUENCE [LARGE SCALE GENOMIC DNA]</scope>
    <source>
        <strain evidence="1">S2_005_003_R2_43</strain>
    </source>
</reference>
<sequence length="413" mass="43581">MIFSICMATYAAAPVRADAIVDRLDVFKGLNGAVPVGRLAMDEDGAIYGATWSGNRKADSYPFEGGGVVYKLTPPRDGSAPWTQTTLHKFDDAPGSVAKTPLAGVVRDPATGELFGTTAASGFGRGATVYRLSPPERPDGKWKFKILMTFEDPYMFPPGELFLSPSGKIYGSLTNHFQDCGEIFELAPRASKNGKWIYRNIANLGGSPNCVTSGALAMDERGALYGGASRGGDPSCNCGMIFKLEPPKTDAGAWKKKVIYKFKNTLDGGDPRSGVIIARSGKLYGAAHSGGRVQGTIFELAPPNDGGDKWAFRVIRQSDPERGFAFEAPLTEDANGALYGTGVDSSITSVVFKLTPPAAGSNRWTYAIVAPIPGGSISAPVTLSGGALHGVAENGGNKKCNCGFVYRVRPEGS</sequence>